<reference evidence="1 2" key="1">
    <citation type="journal article" date="2015" name="Fungal Genet. Biol.">
        <title>Evolution of novel wood decay mechanisms in Agaricales revealed by the genome sequences of Fistulina hepatica and Cylindrobasidium torrendii.</title>
        <authorList>
            <person name="Floudas D."/>
            <person name="Held B.W."/>
            <person name="Riley R."/>
            <person name="Nagy L.G."/>
            <person name="Koehler G."/>
            <person name="Ransdell A.S."/>
            <person name="Younus H."/>
            <person name="Chow J."/>
            <person name="Chiniquy J."/>
            <person name="Lipzen A."/>
            <person name="Tritt A."/>
            <person name="Sun H."/>
            <person name="Haridas S."/>
            <person name="LaButti K."/>
            <person name="Ohm R.A."/>
            <person name="Kues U."/>
            <person name="Blanchette R.A."/>
            <person name="Grigoriev I.V."/>
            <person name="Minto R.E."/>
            <person name="Hibbett D.S."/>
        </authorList>
    </citation>
    <scope>NUCLEOTIDE SEQUENCE [LARGE SCALE GENOMIC DNA]</scope>
    <source>
        <strain evidence="1 2">FP15055 ss-10</strain>
    </source>
</reference>
<sequence>MSMTWQFINREDAQMLPWASSARAVAHEMDGYAHDMPFPPSWQATKEEISRNSSSKLTTVSSVIDLVMKTVASKVALPASSSTMDEEPPFPPLCPFSVLMTSRTTTLIV</sequence>
<accession>A0A0D7B8F1</accession>
<dbReference type="EMBL" id="KN880554">
    <property type="protein sequence ID" value="KIY66454.1"/>
    <property type="molecule type" value="Genomic_DNA"/>
</dbReference>
<gene>
    <name evidence="1" type="ORF">CYLTODRAFT_455369</name>
</gene>
<protein>
    <submittedName>
        <fullName evidence="1">Uncharacterized protein</fullName>
    </submittedName>
</protein>
<proteinExistence type="predicted"/>
<name>A0A0D7B8F1_9AGAR</name>
<dbReference type="AlphaFoldDB" id="A0A0D7B8F1"/>
<evidence type="ECO:0000313" key="1">
    <source>
        <dbReference type="EMBL" id="KIY66454.1"/>
    </source>
</evidence>
<keyword evidence="2" id="KW-1185">Reference proteome</keyword>
<organism evidence="1 2">
    <name type="scientific">Cylindrobasidium torrendii FP15055 ss-10</name>
    <dbReference type="NCBI Taxonomy" id="1314674"/>
    <lineage>
        <taxon>Eukaryota</taxon>
        <taxon>Fungi</taxon>
        <taxon>Dikarya</taxon>
        <taxon>Basidiomycota</taxon>
        <taxon>Agaricomycotina</taxon>
        <taxon>Agaricomycetes</taxon>
        <taxon>Agaricomycetidae</taxon>
        <taxon>Agaricales</taxon>
        <taxon>Marasmiineae</taxon>
        <taxon>Physalacriaceae</taxon>
        <taxon>Cylindrobasidium</taxon>
    </lineage>
</organism>
<dbReference type="Proteomes" id="UP000054007">
    <property type="component" value="Unassembled WGS sequence"/>
</dbReference>
<evidence type="ECO:0000313" key="2">
    <source>
        <dbReference type="Proteomes" id="UP000054007"/>
    </source>
</evidence>